<dbReference type="Proteomes" id="UP000257109">
    <property type="component" value="Unassembled WGS sequence"/>
</dbReference>
<reference evidence="2" key="1">
    <citation type="submission" date="2018-05" db="EMBL/GenBank/DDBJ databases">
        <title>Draft genome of Mucuna pruriens seed.</title>
        <authorList>
            <person name="Nnadi N.E."/>
            <person name="Vos R."/>
            <person name="Hasami M.H."/>
            <person name="Devisetty U.K."/>
            <person name="Aguiy J.C."/>
        </authorList>
    </citation>
    <scope>NUCLEOTIDE SEQUENCE [LARGE SCALE GENOMIC DNA]</scope>
    <source>
        <strain evidence="2">JCA_2017</strain>
    </source>
</reference>
<evidence type="ECO:0000256" key="1">
    <source>
        <dbReference type="SAM" id="MobiDB-lite"/>
    </source>
</evidence>
<comment type="caution">
    <text evidence="2">The sequence shown here is derived from an EMBL/GenBank/DDBJ whole genome shotgun (WGS) entry which is preliminary data.</text>
</comment>
<keyword evidence="3" id="KW-1185">Reference proteome</keyword>
<dbReference type="OrthoDB" id="778454at2759"/>
<dbReference type="EMBL" id="QJKJ01016237">
    <property type="protein sequence ID" value="RDX61271.1"/>
    <property type="molecule type" value="Genomic_DNA"/>
</dbReference>
<feature type="non-terminal residue" evidence="2">
    <location>
        <position position="1"/>
    </location>
</feature>
<proteinExistence type="predicted"/>
<organism evidence="2 3">
    <name type="scientific">Mucuna pruriens</name>
    <name type="common">Velvet bean</name>
    <name type="synonym">Dolichos pruriens</name>
    <dbReference type="NCBI Taxonomy" id="157652"/>
    <lineage>
        <taxon>Eukaryota</taxon>
        <taxon>Viridiplantae</taxon>
        <taxon>Streptophyta</taxon>
        <taxon>Embryophyta</taxon>
        <taxon>Tracheophyta</taxon>
        <taxon>Spermatophyta</taxon>
        <taxon>Magnoliopsida</taxon>
        <taxon>eudicotyledons</taxon>
        <taxon>Gunneridae</taxon>
        <taxon>Pentapetalae</taxon>
        <taxon>rosids</taxon>
        <taxon>fabids</taxon>
        <taxon>Fabales</taxon>
        <taxon>Fabaceae</taxon>
        <taxon>Papilionoideae</taxon>
        <taxon>50 kb inversion clade</taxon>
        <taxon>NPAAA clade</taxon>
        <taxon>indigoferoid/millettioid clade</taxon>
        <taxon>Phaseoleae</taxon>
        <taxon>Mucuna</taxon>
    </lineage>
</organism>
<evidence type="ECO:0000313" key="3">
    <source>
        <dbReference type="Proteomes" id="UP000257109"/>
    </source>
</evidence>
<evidence type="ECO:0000313" key="2">
    <source>
        <dbReference type="EMBL" id="RDX61271.1"/>
    </source>
</evidence>
<accession>A0A371E5F7</accession>
<sequence length="158" mass="17926">MTVRTKIDVYAETLSMMFGDNLVQFNIFEAMKHLTEDPTFFGIDIIDELVEEHMQLDTDNVEFLKFSGDTDYEELECLKHVEVQVAKTKKSLSAQVVTIFFAEYDSANKGQDLMKAESDLVKEIKAESDLSIQLRAESNSDSEGRKQAKAISISDNRV</sequence>
<gene>
    <name evidence="2" type="ORF">CR513_60512</name>
</gene>
<dbReference type="AlphaFoldDB" id="A0A371E5F7"/>
<name>A0A371E5F7_MUCPR</name>
<protein>
    <submittedName>
        <fullName evidence="2">Uncharacterized protein</fullName>
    </submittedName>
</protein>
<feature type="region of interest" description="Disordered" evidence="1">
    <location>
        <begin position="133"/>
        <end position="158"/>
    </location>
</feature>